<evidence type="ECO:0000259" key="2">
    <source>
        <dbReference type="Pfam" id="PF01551"/>
    </source>
</evidence>
<keyword evidence="1" id="KW-0812">Transmembrane</keyword>
<reference evidence="3" key="1">
    <citation type="submission" date="2020-10" db="EMBL/GenBank/DDBJ databases">
        <authorList>
            <person name="Gilroy R."/>
        </authorList>
    </citation>
    <scope>NUCLEOTIDE SEQUENCE</scope>
    <source>
        <strain evidence="3">CHK193-30670</strain>
    </source>
</reference>
<sequence>MNDAFAFYKKKANKEKKNDKKYSLKRFLYNIFIKTLIVIALFLASLIFIRQSNANKENFKKVVYNNSLSFAKIYSLYKTYLGDVVPFKNTKEDETKVVSNEKITYSKIEKENNGYILFVSSDYAVTTINSGIVIEEKKNEKYKNLIKVQDENGLNVTYGNLSDVSAKLYDYVEKGEILGNCKDKLYLIFEKDGKYLSYDSYL</sequence>
<proteinExistence type="predicted"/>
<dbReference type="EMBL" id="DVMT01000003">
    <property type="protein sequence ID" value="HIU39704.1"/>
    <property type="molecule type" value="Genomic_DNA"/>
</dbReference>
<name>A0A9D1IPT1_9FIRM</name>
<evidence type="ECO:0000313" key="3">
    <source>
        <dbReference type="EMBL" id="HIU39704.1"/>
    </source>
</evidence>
<reference evidence="3" key="2">
    <citation type="journal article" date="2021" name="PeerJ">
        <title>Extensive microbial diversity within the chicken gut microbiome revealed by metagenomics and culture.</title>
        <authorList>
            <person name="Gilroy R."/>
            <person name="Ravi A."/>
            <person name="Getino M."/>
            <person name="Pursley I."/>
            <person name="Horton D.L."/>
            <person name="Alikhan N.F."/>
            <person name="Baker D."/>
            <person name="Gharbi K."/>
            <person name="Hall N."/>
            <person name="Watson M."/>
            <person name="Adriaenssens E.M."/>
            <person name="Foster-Nyarko E."/>
            <person name="Jarju S."/>
            <person name="Secka A."/>
            <person name="Antonio M."/>
            <person name="Oren A."/>
            <person name="Chaudhuri R.R."/>
            <person name="La Ragione R."/>
            <person name="Hildebrand F."/>
            <person name="Pallen M.J."/>
        </authorList>
    </citation>
    <scope>NUCLEOTIDE SEQUENCE</scope>
    <source>
        <strain evidence="3">CHK193-30670</strain>
    </source>
</reference>
<dbReference type="InterPro" id="IPR016047">
    <property type="entry name" value="M23ase_b-sheet_dom"/>
</dbReference>
<dbReference type="Gene3D" id="2.70.70.10">
    <property type="entry name" value="Glucose Permease (Domain IIA)"/>
    <property type="match status" value="1"/>
</dbReference>
<dbReference type="AlphaFoldDB" id="A0A9D1IPT1"/>
<evidence type="ECO:0000256" key="1">
    <source>
        <dbReference type="SAM" id="Phobius"/>
    </source>
</evidence>
<keyword evidence="1" id="KW-0472">Membrane</keyword>
<feature type="transmembrane region" description="Helical" evidence="1">
    <location>
        <begin position="27"/>
        <end position="49"/>
    </location>
</feature>
<evidence type="ECO:0000313" key="4">
    <source>
        <dbReference type="Proteomes" id="UP000824074"/>
    </source>
</evidence>
<dbReference type="CDD" id="cd12797">
    <property type="entry name" value="M23_peptidase"/>
    <property type="match status" value="1"/>
</dbReference>
<dbReference type="Pfam" id="PF01551">
    <property type="entry name" value="Peptidase_M23"/>
    <property type="match status" value="1"/>
</dbReference>
<keyword evidence="1" id="KW-1133">Transmembrane helix</keyword>
<gene>
    <name evidence="3" type="ORF">IAB68_00170</name>
</gene>
<protein>
    <submittedName>
        <fullName evidence="3">M23 family metallopeptidase</fullName>
    </submittedName>
</protein>
<dbReference type="InterPro" id="IPR011055">
    <property type="entry name" value="Dup_hybrid_motif"/>
</dbReference>
<organism evidence="3 4">
    <name type="scientific">Candidatus Aphodocola excrementigallinarum</name>
    <dbReference type="NCBI Taxonomy" id="2840670"/>
    <lineage>
        <taxon>Bacteria</taxon>
        <taxon>Bacillati</taxon>
        <taxon>Bacillota</taxon>
        <taxon>Bacilli</taxon>
        <taxon>Candidatus Aphodocola</taxon>
    </lineage>
</organism>
<dbReference type="Proteomes" id="UP000824074">
    <property type="component" value="Unassembled WGS sequence"/>
</dbReference>
<dbReference type="SUPFAM" id="SSF51261">
    <property type="entry name" value="Duplicated hybrid motif"/>
    <property type="match status" value="1"/>
</dbReference>
<comment type="caution">
    <text evidence="3">The sequence shown here is derived from an EMBL/GenBank/DDBJ whole genome shotgun (WGS) entry which is preliminary data.</text>
</comment>
<feature type="domain" description="M23ase beta-sheet core" evidence="2">
    <location>
        <begin position="112"/>
        <end position="183"/>
    </location>
</feature>
<accession>A0A9D1IPT1</accession>